<feature type="region of interest" description="Disordered" evidence="2">
    <location>
        <begin position="195"/>
        <end position="230"/>
    </location>
</feature>
<gene>
    <name evidence="4" type="ORF">rosag_46060</name>
</gene>
<dbReference type="InterPro" id="IPR029062">
    <property type="entry name" value="Class_I_gatase-like"/>
</dbReference>
<dbReference type="SUPFAM" id="SSF52317">
    <property type="entry name" value="Class I glutamine amidotransferase-like"/>
    <property type="match status" value="1"/>
</dbReference>
<dbReference type="AlphaFoldDB" id="A0AA37VCU2"/>
<dbReference type="Gene3D" id="3.40.50.880">
    <property type="match status" value="1"/>
</dbReference>
<organism evidence="4 5">
    <name type="scientific">Roseisolibacter agri</name>
    <dbReference type="NCBI Taxonomy" id="2014610"/>
    <lineage>
        <taxon>Bacteria</taxon>
        <taxon>Pseudomonadati</taxon>
        <taxon>Gemmatimonadota</taxon>
        <taxon>Gemmatimonadia</taxon>
        <taxon>Gemmatimonadales</taxon>
        <taxon>Gemmatimonadaceae</taxon>
        <taxon>Roseisolibacter</taxon>
    </lineage>
</organism>
<dbReference type="PANTHER" id="PTHR42733:SF12">
    <property type="entry name" value="PROTEINASE"/>
    <property type="match status" value="1"/>
</dbReference>
<dbReference type="PANTHER" id="PTHR42733">
    <property type="entry name" value="DJ-1 PROTEIN"/>
    <property type="match status" value="1"/>
</dbReference>
<dbReference type="NCBIfam" id="TIGR01382">
    <property type="entry name" value="PfpI"/>
    <property type="match status" value="1"/>
</dbReference>
<dbReference type="InterPro" id="IPR002818">
    <property type="entry name" value="DJ-1/PfpI"/>
</dbReference>
<name>A0AA37VCU2_9BACT</name>
<protein>
    <recommendedName>
        <fullName evidence="3">DJ-1/PfpI domain-containing protein</fullName>
    </recommendedName>
</protein>
<evidence type="ECO:0000259" key="3">
    <source>
        <dbReference type="Pfam" id="PF01965"/>
    </source>
</evidence>
<evidence type="ECO:0000256" key="2">
    <source>
        <dbReference type="SAM" id="MobiDB-lite"/>
    </source>
</evidence>
<dbReference type="EMBL" id="BRXS01000007">
    <property type="protein sequence ID" value="GLC28093.1"/>
    <property type="molecule type" value="Genomic_DNA"/>
</dbReference>
<evidence type="ECO:0000256" key="1">
    <source>
        <dbReference type="ARBA" id="ARBA00008542"/>
    </source>
</evidence>
<feature type="domain" description="DJ-1/PfpI" evidence="3">
    <location>
        <begin position="17"/>
        <end position="184"/>
    </location>
</feature>
<reference evidence="4" key="1">
    <citation type="submission" date="2022-08" db="EMBL/GenBank/DDBJ databases">
        <title>Draft genome sequencing of Roseisolibacter agri AW1220.</title>
        <authorList>
            <person name="Tobiishi Y."/>
            <person name="Tonouchi A."/>
        </authorList>
    </citation>
    <scope>NUCLEOTIDE SEQUENCE</scope>
    <source>
        <strain evidence="4">AW1220</strain>
    </source>
</reference>
<dbReference type="InterPro" id="IPR006286">
    <property type="entry name" value="C56_PfpI-like"/>
</dbReference>
<comment type="similarity">
    <text evidence="1">Belongs to the peptidase C56 family.</text>
</comment>
<dbReference type="CDD" id="cd03134">
    <property type="entry name" value="GATase1_PfpI_like"/>
    <property type="match status" value="1"/>
</dbReference>
<comment type="caution">
    <text evidence="4">The sequence shown here is derived from an EMBL/GenBank/DDBJ whole genome shotgun (WGS) entry which is preliminary data.</text>
</comment>
<keyword evidence="5" id="KW-1185">Reference proteome</keyword>
<dbReference type="Pfam" id="PF01965">
    <property type="entry name" value="DJ-1_PfpI"/>
    <property type="match status" value="1"/>
</dbReference>
<accession>A0AA37VCU2</accession>
<evidence type="ECO:0000313" key="4">
    <source>
        <dbReference type="EMBL" id="GLC28093.1"/>
    </source>
</evidence>
<proteinExistence type="inferred from homology"/>
<sequence length="230" mass="24478">MATTNTGGAAGGVLKGRRVAVLVTDGFEQVELVEPVRALEAAGAQVDIVSLEAGEIQGMNHDDKADMLPVDRTVEEARAGDYDGLLIPGGVANPDRLRCDEKAVALVRDFVERDKPVAAICHGPWLLVEADAVRGRSLTSWPSLRTDITNAGGSWEDRETVLDQKLLTSRKPADLPAFCDKLVTMLTQAAEERSLDRMVEQTFPASDPLPGPSSVGGHGASRTDAPRPTA</sequence>
<evidence type="ECO:0000313" key="5">
    <source>
        <dbReference type="Proteomes" id="UP001161325"/>
    </source>
</evidence>
<dbReference type="PROSITE" id="PS51276">
    <property type="entry name" value="PEPTIDASE_C56_PFPI"/>
    <property type="match status" value="1"/>
</dbReference>
<dbReference type="Proteomes" id="UP001161325">
    <property type="component" value="Unassembled WGS sequence"/>
</dbReference>
<dbReference type="RefSeq" id="WP_284352517.1">
    <property type="nucleotide sequence ID" value="NZ_BRXS01000007.1"/>
</dbReference>